<feature type="domain" description="Cyclin-like" evidence="5">
    <location>
        <begin position="154"/>
        <end position="238"/>
    </location>
</feature>
<evidence type="ECO:0000256" key="1">
    <source>
        <dbReference type="ARBA" id="ARBA00022618"/>
    </source>
</evidence>
<evidence type="ECO:0000313" key="7">
    <source>
        <dbReference type="EMBL" id="CAD7087893.1"/>
    </source>
</evidence>
<feature type="domain" description="Cyclin-like" evidence="5">
    <location>
        <begin position="57"/>
        <end position="141"/>
    </location>
</feature>
<dbReference type="SMART" id="SM01332">
    <property type="entry name" value="Cyclin_C"/>
    <property type="match status" value="1"/>
</dbReference>
<name>A0A7R8YW08_HERIL</name>
<organism evidence="7 8">
    <name type="scientific">Hermetia illucens</name>
    <name type="common">Black soldier fly</name>
    <dbReference type="NCBI Taxonomy" id="343691"/>
    <lineage>
        <taxon>Eukaryota</taxon>
        <taxon>Metazoa</taxon>
        <taxon>Ecdysozoa</taxon>
        <taxon>Arthropoda</taxon>
        <taxon>Hexapoda</taxon>
        <taxon>Insecta</taxon>
        <taxon>Pterygota</taxon>
        <taxon>Neoptera</taxon>
        <taxon>Endopterygota</taxon>
        <taxon>Diptera</taxon>
        <taxon>Brachycera</taxon>
        <taxon>Stratiomyomorpha</taxon>
        <taxon>Stratiomyidae</taxon>
        <taxon>Hermetiinae</taxon>
        <taxon>Hermetia</taxon>
    </lineage>
</organism>
<keyword evidence="8" id="KW-1185">Reference proteome</keyword>
<evidence type="ECO:0000259" key="6">
    <source>
        <dbReference type="SMART" id="SM01332"/>
    </source>
</evidence>
<dbReference type="Proteomes" id="UP000594454">
    <property type="component" value="Chromosome 4"/>
</dbReference>
<dbReference type="Pfam" id="PF02984">
    <property type="entry name" value="Cyclin_C"/>
    <property type="match status" value="1"/>
</dbReference>
<accession>A0A7R8YW08</accession>
<dbReference type="PROSITE" id="PS00292">
    <property type="entry name" value="CYCLINS"/>
    <property type="match status" value="1"/>
</dbReference>
<dbReference type="OMA" id="CDYCRRV"/>
<dbReference type="InterPro" id="IPR013763">
    <property type="entry name" value="Cyclin-like_dom"/>
</dbReference>
<keyword evidence="2 4" id="KW-0195">Cyclin</keyword>
<dbReference type="Gene3D" id="1.10.472.10">
    <property type="entry name" value="Cyclin-like"/>
    <property type="match status" value="2"/>
</dbReference>
<dbReference type="EMBL" id="LR899012">
    <property type="protein sequence ID" value="CAD7087893.1"/>
    <property type="molecule type" value="Genomic_DNA"/>
</dbReference>
<sequence length="287" mass="32346">MSCDFGIAVASLDNLIHRDDRVIPNLIRSQVASVPPFDYFAHLQRDIQPFMRKIVTSWMLEVCDEQKCEQQVFPLAINYMDRFLCTMPISREQLQLLGVACLLLASKIRQCYNLSVDLLCAYTDNAVTPDQVRTWELLILSRLQWDIAGVTAYDFVEQSIQRLPWSKNNSTIRHHAHTLVSVCYTETFSMTCLPSLLAAACVCAAAIGLKLVNNKSAIRDVCKLTETTPTEVEIMIQNIEIIIAKETEAFISQQIAKNPEITYSVVPVYEVSYIATQIPTGESSEVC</sequence>
<comment type="similarity">
    <text evidence="4">Belongs to the cyclin family.</text>
</comment>
<protein>
    <recommendedName>
        <fullName evidence="9">Cyclin D</fullName>
    </recommendedName>
</protein>
<dbReference type="FunFam" id="1.10.472.10:FF:000003">
    <property type="entry name" value="G1/S-specific cyclin-D2"/>
    <property type="match status" value="1"/>
</dbReference>
<dbReference type="InterPro" id="IPR004367">
    <property type="entry name" value="Cyclin_C-dom"/>
</dbReference>
<keyword evidence="3" id="KW-0131">Cell cycle</keyword>
<gene>
    <name evidence="7" type="ORF">HERILL_LOCUS10568</name>
</gene>
<evidence type="ECO:0008006" key="9">
    <source>
        <dbReference type="Google" id="ProtNLM"/>
    </source>
</evidence>
<dbReference type="GO" id="GO:0051301">
    <property type="term" value="P:cell division"/>
    <property type="evidence" value="ECO:0007669"/>
    <property type="project" value="UniProtKB-KW"/>
</dbReference>
<feature type="domain" description="Cyclin C-terminal" evidence="6">
    <location>
        <begin position="150"/>
        <end position="277"/>
    </location>
</feature>
<dbReference type="PANTHER" id="PTHR10177">
    <property type="entry name" value="CYCLINS"/>
    <property type="match status" value="1"/>
</dbReference>
<evidence type="ECO:0000259" key="5">
    <source>
        <dbReference type="SMART" id="SM00385"/>
    </source>
</evidence>
<evidence type="ECO:0000313" key="8">
    <source>
        <dbReference type="Proteomes" id="UP000594454"/>
    </source>
</evidence>
<proteinExistence type="inferred from homology"/>
<dbReference type="GO" id="GO:0000278">
    <property type="term" value="P:mitotic cell cycle"/>
    <property type="evidence" value="ECO:0007669"/>
    <property type="project" value="UniProtKB-ARBA"/>
</dbReference>
<evidence type="ECO:0000256" key="4">
    <source>
        <dbReference type="RuleBase" id="RU000383"/>
    </source>
</evidence>
<dbReference type="InterPro" id="IPR039361">
    <property type="entry name" value="Cyclin"/>
</dbReference>
<reference evidence="7 8" key="1">
    <citation type="submission" date="2020-11" db="EMBL/GenBank/DDBJ databases">
        <authorList>
            <person name="Wallbank WR R."/>
            <person name="Pardo Diaz C."/>
            <person name="Kozak K."/>
            <person name="Martin S."/>
            <person name="Jiggins C."/>
            <person name="Moest M."/>
            <person name="Warren A I."/>
            <person name="Generalovic N T."/>
            <person name="Byers J.R.P. K."/>
            <person name="Montejo-Kovacevich G."/>
            <person name="Yen C E."/>
        </authorList>
    </citation>
    <scope>NUCLEOTIDE SEQUENCE [LARGE SCALE GENOMIC DNA]</scope>
</reference>
<dbReference type="InterPro" id="IPR036915">
    <property type="entry name" value="Cyclin-like_sf"/>
</dbReference>
<evidence type="ECO:0000256" key="3">
    <source>
        <dbReference type="ARBA" id="ARBA00023306"/>
    </source>
</evidence>
<dbReference type="Pfam" id="PF00134">
    <property type="entry name" value="Cyclin_N"/>
    <property type="match status" value="1"/>
</dbReference>
<keyword evidence="1" id="KW-0132">Cell division</keyword>
<evidence type="ECO:0000256" key="2">
    <source>
        <dbReference type="ARBA" id="ARBA00023127"/>
    </source>
</evidence>
<dbReference type="InParanoid" id="A0A7R8YW08"/>
<dbReference type="InterPro" id="IPR006671">
    <property type="entry name" value="Cyclin_N"/>
</dbReference>
<dbReference type="SMART" id="SM00385">
    <property type="entry name" value="CYCLIN"/>
    <property type="match status" value="2"/>
</dbReference>
<dbReference type="SUPFAM" id="SSF47954">
    <property type="entry name" value="Cyclin-like"/>
    <property type="match status" value="2"/>
</dbReference>
<dbReference type="OrthoDB" id="306099at2759"/>
<dbReference type="InterPro" id="IPR048258">
    <property type="entry name" value="Cyclins_cyclin-box"/>
</dbReference>
<dbReference type="AlphaFoldDB" id="A0A7R8YW08"/>